<dbReference type="InterPro" id="IPR043519">
    <property type="entry name" value="NT_sf"/>
</dbReference>
<keyword evidence="5" id="KW-0479">Metal-binding</keyword>
<name>A0ABW0NV75_9HYPH</name>
<evidence type="ECO:0000313" key="11">
    <source>
        <dbReference type="EMBL" id="MFC5503928.1"/>
    </source>
</evidence>
<evidence type="ECO:0000259" key="10">
    <source>
        <dbReference type="Pfam" id="PF12627"/>
    </source>
</evidence>
<dbReference type="EMBL" id="JBHSLU010000004">
    <property type="protein sequence ID" value="MFC5503928.1"/>
    <property type="molecule type" value="Genomic_DNA"/>
</dbReference>
<keyword evidence="12" id="KW-1185">Reference proteome</keyword>
<keyword evidence="2 8" id="KW-0808">Transferase</keyword>
<dbReference type="CDD" id="cd05398">
    <property type="entry name" value="NT_ClassII-CCAase"/>
    <property type="match status" value="1"/>
</dbReference>
<evidence type="ECO:0000256" key="1">
    <source>
        <dbReference type="ARBA" id="ARBA00001946"/>
    </source>
</evidence>
<gene>
    <name evidence="11" type="ORF">ACFPN9_01505</name>
</gene>
<organism evidence="11 12">
    <name type="scientific">Bosea massiliensis</name>
    <dbReference type="NCBI Taxonomy" id="151419"/>
    <lineage>
        <taxon>Bacteria</taxon>
        <taxon>Pseudomonadati</taxon>
        <taxon>Pseudomonadota</taxon>
        <taxon>Alphaproteobacteria</taxon>
        <taxon>Hyphomicrobiales</taxon>
        <taxon>Boseaceae</taxon>
        <taxon>Bosea</taxon>
    </lineage>
</organism>
<evidence type="ECO:0000256" key="3">
    <source>
        <dbReference type="ARBA" id="ARBA00022694"/>
    </source>
</evidence>
<evidence type="ECO:0000256" key="7">
    <source>
        <dbReference type="ARBA" id="ARBA00022842"/>
    </source>
</evidence>
<evidence type="ECO:0000256" key="4">
    <source>
        <dbReference type="ARBA" id="ARBA00022695"/>
    </source>
</evidence>
<evidence type="ECO:0000256" key="6">
    <source>
        <dbReference type="ARBA" id="ARBA00022741"/>
    </source>
</evidence>
<comment type="caution">
    <text evidence="11">The sequence shown here is derived from an EMBL/GenBank/DDBJ whole genome shotgun (WGS) entry which is preliminary data.</text>
</comment>
<dbReference type="InterPro" id="IPR032828">
    <property type="entry name" value="PolyA_RNA-bd"/>
</dbReference>
<evidence type="ECO:0000256" key="8">
    <source>
        <dbReference type="RuleBase" id="RU003953"/>
    </source>
</evidence>
<dbReference type="Pfam" id="PF01743">
    <property type="entry name" value="PolyA_pol"/>
    <property type="match status" value="1"/>
</dbReference>
<keyword evidence="8" id="KW-0694">RNA-binding</keyword>
<dbReference type="InterPro" id="IPR050264">
    <property type="entry name" value="Bact_CCA-adding_enz_type3_sf"/>
</dbReference>
<dbReference type="Gene3D" id="1.10.3090.10">
    <property type="entry name" value="cca-adding enzyme, domain 2"/>
    <property type="match status" value="1"/>
</dbReference>
<dbReference type="InterPro" id="IPR002646">
    <property type="entry name" value="PolA_pol_head_dom"/>
</dbReference>
<dbReference type="SUPFAM" id="SSF81301">
    <property type="entry name" value="Nucleotidyltransferase"/>
    <property type="match status" value="1"/>
</dbReference>
<reference evidence="12" key="1">
    <citation type="journal article" date="2019" name="Int. J. Syst. Evol. Microbiol.">
        <title>The Global Catalogue of Microorganisms (GCM) 10K type strain sequencing project: providing services to taxonomists for standard genome sequencing and annotation.</title>
        <authorList>
            <consortium name="The Broad Institute Genomics Platform"/>
            <consortium name="The Broad Institute Genome Sequencing Center for Infectious Disease"/>
            <person name="Wu L."/>
            <person name="Ma J."/>
        </authorList>
    </citation>
    <scope>NUCLEOTIDE SEQUENCE [LARGE SCALE GENOMIC DNA]</scope>
    <source>
        <strain evidence="12">CCUG 43117</strain>
    </source>
</reference>
<evidence type="ECO:0000256" key="5">
    <source>
        <dbReference type="ARBA" id="ARBA00022723"/>
    </source>
</evidence>
<dbReference type="RefSeq" id="WP_066724580.1">
    <property type="nucleotide sequence ID" value="NZ_JBHSLU010000004.1"/>
</dbReference>
<comment type="cofactor">
    <cofactor evidence="1">
        <name>Mg(2+)</name>
        <dbReference type="ChEBI" id="CHEBI:18420"/>
    </cofactor>
</comment>
<keyword evidence="4" id="KW-0548">Nucleotidyltransferase</keyword>
<dbReference type="Gene3D" id="3.30.460.10">
    <property type="entry name" value="Beta Polymerase, domain 2"/>
    <property type="match status" value="1"/>
</dbReference>
<keyword evidence="6" id="KW-0547">Nucleotide-binding</keyword>
<protein>
    <submittedName>
        <fullName evidence="11">CCA tRNA nucleotidyltransferase</fullName>
    </submittedName>
</protein>
<evidence type="ECO:0000259" key="9">
    <source>
        <dbReference type="Pfam" id="PF01743"/>
    </source>
</evidence>
<dbReference type="SUPFAM" id="SSF81891">
    <property type="entry name" value="Poly A polymerase C-terminal region-like"/>
    <property type="match status" value="1"/>
</dbReference>
<accession>A0ABW0NV75</accession>
<evidence type="ECO:0000313" key="12">
    <source>
        <dbReference type="Proteomes" id="UP001596060"/>
    </source>
</evidence>
<keyword evidence="3" id="KW-0819">tRNA processing</keyword>
<feature type="domain" description="Poly A polymerase head" evidence="9">
    <location>
        <begin position="31"/>
        <end position="153"/>
    </location>
</feature>
<feature type="domain" description="tRNA nucleotidyltransferase/poly(A) polymerase RNA and SrmB- binding" evidence="10">
    <location>
        <begin position="198"/>
        <end position="237"/>
    </location>
</feature>
<dbReference type="PANTHER" id="PTHR46173:SF1">
    <property type="entry name" value="CCA TRNA NUCLEOTIDYLTRANSFERASE 1, MITOCHONDRIAL"/>
    <property type="match status" value="1"/>
</dbReference>
<proteinExistence type="inferred from homology"/>
<keyword evidence="7" id="KW-0460">Magnesium</keyword>
<comment type="similarity">
    <text evidence="8">Belongs to the tRNA nucleotidyltransferase/poly(A) polymerase family.</text>
</comment>
<dbReference type="Pfam" id="PF12627">
    <property type="entry name" value="PolyA_pol_RNAbd"/>
    <property type="match status" value="1"/>
</dbReference>
<evidence type="ECO:0000256" key="2">
    <source>
        <dbReference type="ARBA" id="ARBA00022679"/>
    </source>
</evidence>
<dbReference type="Proteomes" id="UP001596060">
    <property type="component" value="Unassembled WGS sequence"/>
</dbReference>
<dbReference type="PANTHER" id="PTHR46173">
    <property type="entry name" value="CCA TRNA NUCLEOTIDYLTRANSFERASE 1, MITOCHONDRIAL"/>
    <property type="match status" value="1"/>
</dbReference>
<sequence>MTLPEARIAAFLARPALSRLLAVLDRNGEEARIIGGAVRDLLLGEAVGDVDLATTALPEETMRRGREAGFKVVPTGLEHGTITLIVEGAPFEVTTLREDVETDGRHATVRFGRDFEADARRRDFTVNALSLDRAGVVHDPCGGLADLAARRIRFIGDAATRIREDYLRILRFFRFHARYGRGAPDAEGVRACIAGRDGLAGLSRERVRAELMKLLVAPGAAPALRAMAEAGLLMPMIGRVPHLTRFEAVAEGGGEGVFAAFRLAALAVGVREDALHLREALRLSNEEFDRIERIALALEGLSGRATAGTLAQLRHLAHRIGQDAVAAGLVLLAGRGAEAAGRAQAMIADLARTPPFLPTGRDVIALGVPAGPRIGQVLAAARSTWIDGGAPSDEAAQSRFLEEALRSSASGRGAD</sequence>